<dbReference type="GO" id="GO:0035556">
    <property type="term" value="P:intracellular signal transduction"/>
    <property type="evidence" value="ECO:0007669"/>
    <property type="project" value="TreeGrafter"/>
</dbReference>
<dbReference type="EMBL" id="BLLF01001010">
    <property type="protein sequence ID" value="GFH16528.1"/>
    <property type="molecule type" value="Genomic_DNA"/>
</dbReference>
<sequence length="185" mass="20401">MREVQYLLKGTPYVAHAILGEGAFGLVVLARDTRINTFRAVKLVARNRQYVHQLRREVKLHWSMNHPHIVRLREVFRAGSSHVGIAMDVCTGGSLLSYLEAHGGSHACSSAQQGPGAGGGGLREAVARWFFQQLVLTLDYCHAKEVVHRDIKLENVLLDLVPGAPLPLVRLADFGLSRRHNAATP</sequence>
<keyword evidence="3 6" id="KW-0547">Nucleotide-binding</keyword>
<evidence type="ECO:0000256" key="2">
    <source>
        <dbReference type="ARBA" id="ARBA00022679"/>
    </source>
</evidence>
<dbReference type="PROSITE" id="PS00107">
    <property type="entry name" value="PROTEIN_KINASE_ATP"/>
    <property type="match status" value="1"/>
</dbReference>
<dbReference type="InterPro" id="IPR011009">
    <property type="entry name" value="Kinase-like_dom_sf"/>
</dbReference>
<dbReference type="PROSITE" id="PS00108">
    <property type="entry name" value="PROTEIN_KINASE_ST"/>
    <property type="match status" value="1"/>
</dbReference>
<protein>
    <submittedName>
        <fullName evidence="9">Sulfur stress regulator</fullName>
    </submittedName>
</protein>
<gene>
    <name evidence="9" type="ORF">HaLaN_12960</name>
</gene>
<keyword evidence="1 7" id="KW-0723">Serine/threonine-protein kinase</keyword>
<feature type="domain" description="Protein kinase" evidence="8">
    <location>
        <begin position="13"/>
        <end position="185"/>
    </location>
</feature>
<dbReference type="GO" id="GO:0005524">
    <property type="term" value="F:ATP binding"/>
    <property type="evidence" value="ECO:0007669"/>
    <property type="project" value="UniProtKB-UniRule"/>
</dbReference>
<dbReference type="SMART" id="SM00220">
    <property type="entry name" value="S_TKc"/>
    <property type="match status" value="1"/>
</dbReference>
<comment type="similarity">
    <text evidence="7">Belongs to the protein kinase superfamily.</text>
</comment>
<keyword evidence="10" id="KW-1185">Reference proteome</keyword>
<evidence type="ECO:0000256" key="1">
    <source>
        <dbReference type="ARBA" id="ARBA00022527"/>
    </source>
</evidence>
<dbReference type="GO" id="GO:0004674">
    <property type="term" value="F:protein serine/threonine kinase activity"/>
    <property type="evidence" value="ECO:0007669"/>
    <property type="project" value="UniProtKB-KW"/>
</dbReference>
<dbReference type="PANTHER" id="PTHR24346:SF82">
    <property type="entry name" value="KP78A-RELATED"/>
    <property type="match status" value="1"/>
</dbReference>
<proteinExistence type="inferred from homology"/>
<dbReference type="PANTHER" id="PTHR24346">
    <property type="entry name" value="MAP/MICROTUBULE AFFINITY-REGULATING KINASE"/>
    <property type="match status" value="1"/>
</dbReference>
<dbReference type="InterPro" id="IPR017441">
    <property type="entry name" value="Protein_kinase_ATP_BS"/>
</dbReference>
<dbReference type="PROSITE" id="PS50011">
    <property type="entry name" value="PROTEIN_KINASE_DOM"/>
    <property type="match status" value="1"/>
</dbReference>
<keyword evidence="2" id="KW-0808">Transferase</keyword>
<dbReference type="Gene3D" id="1.10.510.10">
    <property type="entry name" value="Transferase(Phosphotransferase) domain 1"/>
    <property type="match status" value="1"/>
</dbReference>
<dbReference type="InterPro" id="IPR008271">
    <property type="entry name" value="Ser/Thr_kinase_AS"/>
</dbReference>
<feature type="non-terminal residue" evidence="9">
    <location>
        <position position="185"/>
    </location>
</feature>
<evidence type="ECO:0000256" key="7">
    <source>
        <dbReference type="RuleBase" id="RU000304"/>
    </source>
</evidence>
<dbReference type="Proteomes" id="UP000485058">
    <property type="component" value="Unassembled WGS sequence"/>
</dbReference>
<evidence type="ECO:0000313" key="9">
    <source>
        <dbReference type="EMBL" id="GFH16528.1"/>
    </source>
</evidence>
<keyword evidence="4" id="KW-0418">Kinase</keyword>
<evidence type="ECO:0000256" key="4">
    <source>
        <dbReference type="ARBA" id="ARBA00022777"/>
    </source>
</evidence>
<evidence type="ECO:0000313" key="10">
    <source>
        <dbReference type="Proteomes" id="UP000485058"/>
    </source>
</evidence>
<dbReference type="GO" id="GO:0005737">
    <property type="term" value="C:cytoplasm"/>
    <property type="evidence" value="ECO:0007669"/>
    <property type="project" value="TreeGrafter"/>
</dbReference>
<accession>A0A699ZBV4</accession>
<reference evidence="9 10" key="1">
    <citation type="submission" date="2020-02" db="EMBL/GenBank/DDBJ databases">
        <title>Draft genome sequence of Haematococcus lacustris strain NIES-144.</title>
        <authorList>
            <person name="Morimoto D."/>
            <person name="Nakagawa S."/>
            <person name="Yoshida T."/>
            <person name="Sawayama S."/>
        </authorList>
    </citation>
    <scope>NUCLEOTIDE SEQUENCE [LARGE SCALE GENOMIC DNA]</scope>
    <source>
        <strain evidence="9 10">NIES-144</strain>
    </source>
</reference>
<evidence type="ECO:0000256" key="5">
    <source>
        <dbReference type="ARBA" id="ARBA00022840"/>
    </source>
</evidence>
<evidence type="ECO:0000256" key="6">
    <source>
        <dbReference type="PROSITE-ProRule" id="PRU10141"/>
    </source>
</evidence>
<evidence type="ECO:0000256" key="3">
    <source>
        <dbReference type="ARBA" id="ARBA00022741"/>
    </source>
</evidence>
<dbReference type="AlphaFoldDB" id="A0A699ZBV4"/>
<name>A0A699ZBV4_HAELA</name>
<organism evidence="9 10">
    <name type="scientific">Haematococcus lacustris</name>
    <name type="common">Green alga</name>
    <name type="synonym">Haematococcus pluvialis</name>
    <dbReference type="NCBI Taxonomy" id="44745"/>
    <lineage>
        <taxon>Eukaryota</taxon>
        <taxon>Viridiplantae</taxon>
        <taxon>Chlorophyta</taxon>
        <taxon>core chlorophytes</taxon>
        <taxon>Chlorophyceae</taxon>
        <taxon>CS clade</taxon>
        <taxon>Chlamydomonadales</taxon>
        <taxon>Haematococcaceae</taxon>
        <taxon>Haematococcus</taxon>
    </lineage>
</organism>
<evidence type="ECO:0000259" key="8">
    <source>
        <dbReference type="PROSITE" id="PS50011"/>
    </source>
</evidence>
<dbReference type="InterPro" id="IPR000719">
    <property type="entry name" value="Prot_kinase_dom"/>
</dbReference>
<comment type="caution">
    <text evidence="9">The sequence shown here is derived from an EMBL/GenBank/DDBJ whole genome shotgun (WGS) entry which is preliminary data.</text>
</comment>
<feature type="non-terminal residue" evidence="9">
    <location>
        <position position="1"/>
    </location>
</feature>
<keyword evidence="5 6" id="KW-0067">ATP-binding</keyword>
<dbReference type="SUPFAM" id="SSF56112">
    <property type="entry name" value="Protein kinase-like (PK-like)"/>
    <property type="match status" value="1"/>
</dbReference>
<dbReference type="Pfam" id="PF00069">
    <property type="entry name" value="Pkinase"/>
    <property type="match status" value="1"/>
</dbReference>
<feature type="binding site" evidence="6">
    <location>
        <position position="42"/>
    </location>
    <ligand>
        <name>ATP</name>
        <dbReference type="ChEBI" id="CHEBI:30616"/>
    </ligand>
</feature>